<dbReference type="InterPro" id="IPR002773">
    <property type="entry name" value="Deoxyhypusine_synthase"/>
</dbReference>
<dbReference type="InterPro" id="IPR036982">
    <property type="entry name" value="Deoxyhypusine_synthase_sf"/>
</dbReference>
<gene>
    <name evidence="3" type="primary">dys1</name>
</gene>
<accession>A0A075GML7</accession>
<dbReference type="InterPro" id="IPR029035">
    <property type="entry name" value="DHS-like_NAD/FAD-binding_dom"/>
</dbReference>
<proteinExistence type="inferred from homology"/>
<protein>
    <submittedName>
        <fullName evidence="3">Deoxyhypusine synthase family protein (Dys1)</fullName>
        <ecNumber evidence="3">2.5.1.46</ecNumber>
    </submittedName>
</protein>
<comment type="similarity">
    <text evidence="1">Belongs to the deoxyhypusine synthase family.</text>
</comment>
<name>A0A075GML7_9EURY</name>
<dbReference type="PANTHER" id="PTHR11703">
    <property type="entry name" value="DEOXYHYPUSINE SYNTHASE"/>
    <property type="match status" value="1"/>
</dbReference>
<dbReference type="AlphaFoldDB" id="A0A075GML7"/>
<evidence type="ECO:0000313" key="3">
    <source>
        <dbReference type="EMBL" id="AIF02978.1"/>
    </source>
</evidence>
<dbReference type="GO" id="GO:0034038">
    <property type="term" value="F:deoxyhypusine synthase activity"/>
    <property type="evidence" value="ECO:0007669"/>
    <property type="project" value="UniProtKB-EC"/>
</dbReference>
<organism evidence="3">
    <name type="scientific">uncultured marine group II/III euryarchaeote KM3_15_H06</name>
    <dbReference type="NCBI Taxonomy" id="1457911"/>
    <lineage>
        <taxon>Archaea</taxon>
        <taxon>Methanobacteriati</taxon>
        <taxon>Methanobacteriota</taxon>
        <taxon>environmental samples</taxon>
    </lineage>
</organism>
<dbReference type="Gene3D" id="3.40.910.10">
    <property type="entry name" value="Deoxyhypusine synthase"/>
    <property type="match status" value="1"/>
</dbReference>
<dbReference type="EMBL" id="KF900666">
    <property type="protein sequence ID" value="AIF02978.1"/>
    <property type="molecule type" value="Genomic_DNA"/>
</dbReference>
<sequence length="317" mass="34289">MAVREFVDEHFRHFNAGELAKTARSLTDFVDSGGSLMVTLAGAMSTAEIGRSLAPAIRAGKIAAISCTGANLEEDLFNLIAYSQYGEIEDWRSLSAEQESQLENRITNRTLPEEAAIRKVESHLVEMWQSGGPKLPHEYLYELILDAGLEWDANPEDSWLLAAAEAELPMFVPGWEDSTLGNIFAARVLSGEISAEQILSGTHYMTNLASWYRAVCGTVGSSGSGGGAGLLQVGGGIAGDFPICVVPMLRQDLGEQVPLWSWYGQISESRPSYGGYSGAPPNEKISWEKLGVETPRFVIESDATIVLPILLGYLLDG</sequence>
<dbReference type="PANTHER" id="PTHR11703:SF0">
    <property type="entry name" value="DEOXYHYPUSINE SYNTHASE"/>
    <property type="match status" value="1"/>
</dbReference>
<evidence type="ECO:0000256" key="1">
    <source>
        <dbReference type="ARBA" id="ARBA00009892"/>
    </source>
</evidence>
<keyword evidence="2" id="KW-0520">NAD</keyword>
<keyword evidence="3" id="KW-0808">Transferase</keyword>
<dbReference type="EC" id="2.5.1.46" evidence="3"/>
<evidence type="ECO:0000256" key="2">
    <source>
        <dbReference type="ARBA" id="ARBA00023027"/>
    </source>
</evidence>
<reference evidence="3" key="1">
    <citation type="journal article" date="2014" name="Genome Biol. Evol.">
        <title>Pangenome evidence for extensive interdomain horizontal transfer affecting lineage core and shell genes in uncultured planktonic thaumarchaeota and euryarchaeota.</title>
        <authorList>
            <person name="Deschamps P."/>
            <person name="Zivanovic Y."/>
            <person name="Moreira D."/>
            <person name="Rodriguez-Valera F."/>
            <person name="Lopez-Garcia P."/>
        </authorList>
    </citation>
    <scope>NUCLEOTIDE SEQUENCE</scope>
</reference>
<dbReference type="SUPFAM" id="SSF52467">
    <property type="entry name" value="DHS-like NAD/FAD-binding domain"/>
    <property type="match status" value="1"/>
</dbReference>
<dbReference type="GO" id="GO:0005737">
    <property type="term" value="C:cytoplasm"/>
    <property type="evidence" value="ECO:0007669"/>
    <property type="project" value="TreeGrafter"/>
</dbReference>
<dbReference type="Pfam" id="PF01916">
    <property type="entry name" value="DS"/>
    <property type="match status" value="1"/>
</dbReference>